<organism evidence="4 5">
    <name type="scientific">Hymenobacter glacialis</name>
    <dbReference type="NCBI Taxonomy" id="1908236"/>
    <lineage>
        <taxon>Bacteria</taxon>
        <taxon>Pseudomonadati</taxon>
        <taxon>Bacteroidota</taxon>
        <taxon>Cytophagia</taxon>
        <taxon>Cytophagales</taxon>
        <taxon>Hymenobacteraceae</taxon>
        <taxon>Hymenobacter</taxon>
    </lineage>
</organism>
<name>A0A1G1TCX1_9BACT</name>
<reference evidence="4 5" key="1">
    <citation type="submission" date="2016-08" db="EMBL/GenBank/DDBJ databases">
        <title>Hymenobacter coccineus sp. nov., Hymenobacter lapidarius sp. nov. and Hymenobacter glacialis sp. nov., isolated from Antarctic soil.</title>
        <authorList>
            <person name="Sedlacek I."/>
            <person name="Kralova S."/>
            <person name="Kyrova K."/>
            <person name="Maslanova I."/>
            <person name="Stankova E."/>
            <person name="Vrbovska V."/>
            <person name="Nemec M."/>
            <person name="Bartak M."/>
            <person name="Svec P."/>
            <person name="Busse H.-J."/>
            <person name="Pantucek R."/>
        </authorList>
    </citation>
    <scope>NUCLEOTIDE SEQUENCE [LARGE SCALE GENOMIC DNA]</scope>
    <source>
        <strain evidence="4 5">CCM 8648</strain>
    </source>
</reference>
<dbReference type="InterPro" id="IPR002469">
    <property type="entry name" value="Peptidase_S9B_N"/>
</dbReference>
<keyword evidence="5" id="KW-1185">Reference proteome</keyword>
<comment type="caution">
    <text evidence="4">The sequence shown here is derived from an EMBL/GenBank/DDBJ whole genome shotgun (WGS) entry which is preliminary data.</text>
</comment>
<dbReference type="PANTHER" id="PTHR11731:SF118">
    <property type="entry name" value="BLR1971 PROTEIN"/>
    <property type="match status" value="1"/>
</dbReference>
<dbReference type="InterPro" id="IPR001375">
    <property type="entry name" value="Peptidase_S9_cat"/>
</dbReference>
<dbReference type="Gene3D" id="2.140.10.30">
    <property type="entry name" value="Dipeptidylpeptidase IV, N-terminal domain"/>
    <property type="match status" value="1"/>
</dbReference>
<dbReference type="Gene3D" id="3.40.50.1820">
    <property type="entry name" value="alpha/beta hydrolase"/>
    <property type="match status" value="1"/>
</dbReference>
<gene>
    <name evidence="4" type="ORF">BEN48_08570</name>
</gene>
<dbReference type="AlphaFoldDB" id="A0A1G1TCX1"/>
<evidence type="ECO:0000259" key="2">
    <source>
        <dbReference type="Pfam" id="PF00326"/>
    </source>
</evidence>
<protein>
    <submittedName>
        <fullName evidence="4">Peptidase S9</fullName>
    </submittedName>
</protein>
<feature type="chain" id="PRO_5009579256" evidence="1">
    <location>
        <begin position="22"/>
        <end position="775"/>
    </location>
</feature>
<dbReference type="STRING" id="1908236.BEN48_08570"/>
<evidence type="ECO:0000313" key="5">
    <source>
        <dbReference type="Proteomes" id="UP000177791"/>
    </source>
</evidence>
<feature type="domain" description="Dipeptidylpeptidase IV N-terminal" evidence="3">
    <location>
        <begin position="129"/>
        <end position="470"/>
    </location>
</feature>
<sequence length="775" mass="86308">MHKYLLALTVVAFSLPEVATAQQLPALTAQDYARAERFMGYNTQALVDRSMGRPNWLANDRFWYRVMTAQGSEFMLVDPARKTRTPAFDHAKLAAGLSAASGQPYEAARLPFRSFTFSPDEEVISFTTGGKSWNYDVMSGQVTPNTTPAAKASPNAENEIESPNGQLAAYIQDHNLWVRDTKTDQKTQLTTDGAKDYGYATDNAGWTHSDKPVLRWSPDSRKIATFRQDQRNVSDMYLVTTNIGKPTLKAWKYPLPGDKDIATIERVIVEVNPAKVVRLQIPADAHRGSLSDDISSSGTFDDVDWSPDGSQLAFVSTSRDHKQEKIRVADAATGAVREVFEENVATQYESGQGAINWRYLPKSKEIIWYSERDNWGQLYLYDATSGKVKQQITKGDFVVTQLLKVDEAKRQLYFLANGREPGNPYFTHLYRVGLDGKKLTLLTPEAGNHQVTLSPSGKYFIDAYSQPDKPGASVLRAADGKLLLPLEKTDISRLTSTGWKAPTPITVKNQDGQIDLYGLMFTPTTLDPAKKYPIINYIYPGPQGGGVGNWSFSAARSDHQALAELGFVVVVIEGSCNPLRSKSYHDACYGNMAENTLSDQVTGMRQLAQKYPYIDLERAGIWGHSGGGYATAAAMFRYPDFFKVGISESGNHENRNYEDDWAERYIGLLKTNPDGTTNYDNQANATFAKSLKGKLMLAHGLMDDNVPPYNTFLVVEALTKANKSYDLVVFPNAAHGYGSYSPYMTRRRWDYFVQHLAGAQPPHDYEMKPKADPRN</sequence>
<evidence type="ECO:0000256" key="1">
    <source>
        <dbReference type="SAM" id="SignalP"/>
    </source>
</evidence>
<accession>A0A1G1TCX1</accession>
<dbReference type="InterPro" id="IPR029058">
    <property type="entry name" value="AB_hydrolase_fold"/>
</dbReference>
<evidence type="ECO:0000313" key="4">
    <source>
        <dbReference type="EMBL" id="OGX88729.1"/>
    </source>
</evidence>
<dbReference type="PANTHER" id="PTHR11731">
    <property type="entry name" value="PROTEASE FAMILY S9B,C DIPEPTIDYL-PEPTIDASE IV-RELATED"/>
    <property type="match status" value="1"/>
</dbReference>
<dbReference type="InterPro" id="IPR050278">
    <property type="entry name" value="Serine_Prot_S9B/DPPIV"/>
</dbReference>
<dbReference type="GO" id="GO:0006508">
    <property type="term" value="P:proteolysis"/>
    <property type="evidence" value="ECO:0007669"/>
    <property type="project" value="InterPro"/>
</dbReference>
<dbReference type="SUPFAM" id="SSF53474">
    <property type="entry name" value="alpha/beta-Hydrolases"/>
    <property type="match status" value="1"/>
</dbReference>
<feature type="domain" description="Peptidase S9 prolyl oligopeptidase catalytic" evidence="2">
    <location>
        <begin position="557"/>
        <end position="757"/>
    </location>
</feature>
<evidence type="ECO:0000259" key="3">
    <source>
        <dbReference type="Pfam" id="PF00930"/>
    </source>
</evidence>
<dbReference type="Pfam" id="PF00930">
    <property type="entry name" value="DPPIV_N"/>
    <property type="match status" value="1"/>
</dbReference>
<dbReference type="Proteomes" id="UP000177791">
    <property type="component" value="Unassembled WGS sequence"/>
</dbReference>
<dbReference type="Pfam" id="PF00326">
    <property type="entry name" value="Peptidase_S9"/>
    <property type="match status" value="1"/>
</dbReference>
<dbReference type="SUPFAM" id="SSF82171">
    <property type="entry name" value="DPP6 N-terminal domain-like"/>
    <property type="match status" value="1"/>
</dbReference>
<keyword evidence="1" id="KW-0732">Signal</keyword>
<feature type="signal peptide" evidence="1">
    <location>
        <begin position="1"/>
        <end position="21"/>
    </location>
</feature>
<dbReference type="GO" id="GO:0008236">
    <property type="term" value="F:serine-type peptidase activity"/>
    <property type="evidence" value="ECO:0007669"/>
    <property type="project" value="InterPro"/>
</dbReference>
<proteinExistence type="predicted"/>
<dbReference type="EMBL" id="MDZC01000014">
    <property type="protein sequence ID" value="OGX88729.1"/>
    <property type="molecule type" value="Genomic_DNA"/>
</dbReference>